<accession>A0AAV0WHE8</accession>
<evidence type="ECO:0000313" key="1">
    <source>
        <dbReference type="EMBL" id="CAI6355263.1"/>
    </source>
</evidence>
<protein>
    <submittedName>
        <fullName evidence="1">Uncharacterized protein</fullName>
    </submittedName>
</protein>
<gene>
    <name evidence="1" type="ORF">MEUPH1_LOCUS11141</name>
</gene>
<dbReference type="EMBL" id="CARXXK010000002">
    <property type="protein sequence ID" value="CAI6355263.1"/>
    <property type="molecule type" value="Genomic_DNA"/>
</dbReference>
<dbReference type="AlphaFoldDB" id="A0AAV0WHE8"/>
<proteinExistence type="predicted"/>
<evidence type="ECO:0000313" key="2">
    <source>
        <dbReference type="Proteomes" id="UP001160148"/>
    </source>
</evidence>
<dbReference type="Proteomes" id="UP001160148">
    <property type="component" value="Unassembled WGS sequence"/>
</dbReference>
<organism evidence="1 2">
    <name type="scientific">Macrosiphum euphorbiae</name>
    <name type="common">potato aphid</name>
    <dbReference type="NCBI Taxonomy" id="13131"/>
    <lineage>
        <taxon>Eukaryota</taxon>
        <taxon>Metazoa</taxon>
        <taxon>Ecdysozoa</taxon>
        <taxon>Arthropoda</taxon>
        <taxon>Hexapoda</taxon>
        <taxon>Insecta</taxon>
        <taxon>Pterygota</taxon>
        <taxon>Neoptera</taxon>
        <taxon>Paraneoptera</taxon>
        <taxon>Hemiptera</taxon>
        <taxon>Sternorrhyncha</taxon>
        <taxon>Aphidomorpha</taxon>
        <taxon>Aphidoidea</taxon>
        <taxon>Aphididae</taxon>
        <taxon>Macrosiphini</taxon>
        <taxon>Macrosiphum</taxon>
    </lineage>
</organism>
<name>A0AAV0WHE8_9HEMI</name>
<comment type="caution">
    <text evidence="1">The sequence shown here is derived from an EMBL/GenBank/DDBJ whole genome shotgun (WGS) entry which is preliminary data.</text>
</comment>
<keyword evidence="2" id="KW-1185">Reference proteome</keyword>
<reference evidence="1 2" key="1">
    <citation type="submission" date="2023-01" db="EMBL/GenBank/DDBJ databases">
        <authorList>
            <person name="Whitehead M."/>
        </authorList>
    </citation>
    <scope>NUCLEOTIDE SEQUENCE [LARGE SCALE GENOMIC DNA]</scope>
</reference>
<sequence length="142" mass="16794">MPKKCVICHKGTEGVPTFIVTLKRKENWEFVVPFPLFVGDRICQTHFRSNECFTSEADLTNIKSRGWLKHPNKYLYELLSVVEDELMNHLGKTSVFEDTVEALITKCETFTFPCGEHKDFIIAYIMKYYINMRMRQWTRQTN</sequence>